<feature type="domain" description="VWFA" evidence="3">
    <location>
        <begin position="115"/>
        <end position="286"/>
    </location>
</feature>
<keyword evidence="2" id="KW-0812">Transmembrane</keyword>
<proteinExistence type="predicted"/>
<organism evidence="4 5">
    <name type="scientific">Neobacillus novalis</name>
    <dbReference type="NCBI Taxonomy" id="220687"/>
    <lineage>
        <taxon>Bacteria</taxon>
        <taxon>Bacillati</taxon>
        <taxon>Bacillota</taxon>
        <taxon>Bacilli</taxon>
        <taxon>Bacillales</taxon>
        <taxon>Bacillaceae</taxon>
        <taxon>Neobacillus</taxon>
    </lineage>
</organism>
<gene>
    <name evidence="4" type="ORF">QNH39_23120</name>
</gene>
<feature type="transmembrane region" description="Helical" evidence="2">
    <location>
        <begin position="35"/>
        <end position="60"/>
    </location>
</feature>
<dbReference type="CDD" id="cd00198">
    <property type="entry name" value="vWFA"/>
    <property type="match status" value="1"/>
</dbReference>
<dbReference type="EMBL" id="CP126114">
    <property type="protein sequence ID" value="WHY85472.1"/>
    <property type="molecule type" value="Genomic_DNA"/>
</dbReference>
<dbReference type="PROSITE" id="PS50234">
    <property type="entry name" value="VWFA"/>
    <property type="match status" value="1"/>
</dbReference>
<dbReference type="PANTHER" id="PTHR10579:SF43">
    <property type="entry name" value="ZINC FINGER (C3HC4-TYPE RING FINGER) FAMILY PROTEIN"/>
    <property type="match status" value="1"/>
</dbReference>
<feature type="region of interest" description="Disordered" evidence="1">
    <location>
        <begin position="398"/>
        <end position="424"/>
    </location>
</feature>
<evidence type="ECO:0000256" key="1">
    <source>
        <dbReference type="SAM" id="MobiDB-lite"/>
    </source>
</evidence>
<dbReference type="InterPro" id="IPR036465">
    <property type="entry name" value="vWFA_dom_sf"/>
</dbReference>
<accession>A0AA95MLP1</accession>
<feature type="transmembrane region" description="Helical" evidence="2">
    <location>
        <begin position="81"/>
        <end position="103"/>
    </location>
</feature>
<dbReference type="Gene3D" id="3.40.50.410">
    <property type="entry name" value="von Willebrand factor, type A domain"/>
    <property type="match status" value="1"/>
</dbReference>
<sequence length="424" mass="46538">MPVRKFSFLFLLFSLIAGFIGAVIGEWLLDSYYGVWPNILLMGAYFGQLAFIAGLLVLLAEIISPVINGRSWRLEYSGLSWKFLVPSTLVMLFGAGLIFQFLYSLNFSSVKPPDDIVMVMDISDSMNETDPGRESLKAAGKLISNMEPTHRASIISFNEKASTTKSMFSIGDQQERTDAIDQINHLEYSGGTDIGHALDTAIHEIDDNQKSGRKSMVILFSDGYSELDLDAVAKPYQSKGIIINTIGMSEIDRGGAQLLKLIASRTGGSFYDVKKADELTNVFEKIYLENQDRLLVTERHGLFKDSVYLAVLRVLLMTLIGGLFGLSLGIVFDNRYLAKSYGVTGLIAGLLAGLVLELGLQDSLMSGFSYRMAAAILLTALTALGTMIIPIREKFAGRPGRHPGGSDVTVRDTSSKRNQYNKGF</sequence>
<dbReference type="SUPFAM" id="SSF53300">
    <property type="entry name" value="vWA-like"/>
    <property type="match status" value="1"/>
</dbReference>
<keyword evidence="5" id="KW-1185">Reference proteome</keyword>
<evidence type="ECO:0000256" key="2">
    <source>
        <dbReference type="SAM" id="Phobius"/>
    </source>
</evidence>
<name>A0AA95MLP1_9BACI</name>
<keyword evidence="2" id="KW-0472">Membrane</keyword>
<dbReference type="SMART" id="SM00327">
    <property type="entry name" value="VWA"/>
    <property type="match status" value="1"/>
</dbReference>
<feature type="transmembrane region" description="Helical" evidence="2">
    <location>
        <begin position="307"/>
        <end position="332"/>
    </location>
</feature>
<keyword evidence="2" id="KW-1133">Transmembrane helix</keyword>
<protein>
    <submittedName>
        <fullName evidence="4">VWA domain-containing protein</fullName>
    </submittedName>
</protein>
<dbReference type="InterPro" id="IPR051266">
    <property type="entry name" value="CLCR"/>
</dbReference>
<feature type="transmembrane region" description="Helical" evidence="2">
    <location>
        <begin position="341"/>
        <end position="360"/>
    </location>
</feature>
<dbReference type="InterPro" id="IPR002035">
    <property type="entry name" value="VWF_A"/>
</dbReference>
<dbReference type="PANTHER" id="PTHR10579">
    <property type="entry name" value="CALCIUM-ACTIVATED CHLORIDE CHANNEL REGULATOR"/>
    <property type="match status" value="1"/>
</dbReference>
<dbReference type="KEGG" id="nnv:QNH39_23120"/>
<evidence type="ECO:0000259" key="3">
    <source>
        <dbReference type="PROSITE" id="PS50234"/>
    </source>
</evidence>
<dbReference type="RefSeq" id="WP_066091974.1">
    <property type="nucleotide sequence ID" value="NZ_CP126114.1"/>
</dbReference>
<dbReference type="AlphaFoldDB" id="A0AA95MLP1"/>
<reference evidence="4" key="1">
    <citation type="submission" date="2023-05" db="EMBL/GenBank/DDBJ databases">
        <title>Comparative genomics of Bacillaceae isolates and their secondary metabolite potential.</title>
        <authorList>
            <person name="Song L."/>
            <person name="Nielsen L.J."/>
            <person name="Mohite O."/>
            <person name="Xu X."/>
            <person name="Weber T."/>
            <person name="Kovacs A.T."/>
        </authorList>
    </citation>
    <scope>NUCLEOTIDE SEQUENCE</scope>
    <source>
        <strain evidence="4">XLM17</strain>
    </source>
</reference>
<dbReference type="Pfam" id="PF00092">
    <property type="entry name" value="VWA"/>
    <property type="match status" value="1"/>
</dbReference>
<feature type="transmembrane region" description="Helical" evidence="2">
    <location>
        <begin position="372"/>
        <end position="391"/>
    </location>
</feature>
<evidence type="ECO:0000313" key="4">
    <source>
        <dbReference type="EMBL" id="WHY85472.1"/>
    </source>
</evidence>
<dbReference type="Proteomes" id="UP001178288">
    <property type="component" value="Chromosome"/>
</dbReference>
<evidence type="ECO:0000313" key="5">
    <source>
        <dbReference type="Proteomes" id="UP001178288"/>
    </source>
</evidence>